<evidence type="ECO:0000313" key="2">
    <source>
        <dbReference type="Proteomes" id="UP000008549"/>
    </source>
</evidence>
<dbReference type="eggNOG" id="ENOG502QSS1">
    <property type="taxonomic scope" value="Eukaryota"/>
</dbReference>
<dbReference type="CTD" id="68918766"/>
<gene>
    <name evidence="1" type="ORF">CBG27312</name>
    <name evidence="1" type="ORF">CBG_27312</name>
</gene>
<sequence length="106" mass="12492">MSIFMHMQGIHSNFHQVNGFKFHRVHKCEHGVANTKRSDYLNLKNPAHLKAFNNLWDMVATEKRLKDLEKVSPYHTTSEVESFNAHANFPMRVQLTVLHWNHLKLD</sequence>
<dbReference type="GeneID" id="68918766"/>
<reference evidence="1 2" key="2">
    <citation type="journal article" date="2011" name="PLoS Genet.">
        <title>Caenorhabditis briggsae recombinant inbred line genotypes reveal inter-strain incompatibility and the evolution of recombination.</title>
        <authorList>
            <person name="Ross J.A."/>
            <person name="Koboldt D.C."/>
            <person name="Staisch J.E."/>
            <person name="Chamberlin H.M."/>
            <person name="Gupta B.P."/>
            <person name="Miller R.D."/>
            <person name="Baird S.E."/>
            <person name="Haag E.S."/>
        </authorList>
    </citation>
    <scope>NUCLEOTIDE SEQUENCE [LARGE SCALE GENOMIC DNA]</scope>
    <source>
        <strain evidence="1 2">AF16</strain>
    </source>
</reference>
<dbReference type="PANTHER" id="PTHR31751:SF42">
    <property type="entry name" value="PROTEIN CBG10204"/>
    <property type="match status" value="1"/>
</dbReference>
<reference evidence="1 2" key="1">
    <citation type="journal article" date="2003" name="PLoS Biol.">
        <title>The genome sequence of Caenorhabditis briggsae: a platform for comparative genomics.</title>
        <authorList>
            <person name="Stein L.D."/>
            <person name="Bao Z."/>
            <person name="Blasiar D."/>
            <person name="Blumenthal T."/>
            <person name="Brent M.R."/>
            <person name="Chen N."/>
            <person name="Chinwalla A."/>
            <person name="Clarke L."/>
            <person name="Clee C."/>
            <person name="Coghlan A."/>
            <person name="Coulson A."/>
            <person name="D'Eustachio P."/>
            <person name="Fitch D.H."/>
            <person name="Fulton L.A."/>
            <person name="Fulton R.E."/>
            <person name="Griffiths-Jones S."/>
            <person name="Harris T.W."/>
            <person name="Hillier L.W."/>
            <person name="Kamath R."/>
            <person name="Kuwabara P.E."/>
            <person name="Mardis E.R."/>
            <person name="Marra M.A."/>
            <person name="Miner T.L."/>
            <person name="Minx P."/>
            <person name="Mullikin J.C."/>
            <person name="Plumb R.W."/>
            <person name="Rogers J."/>
            <person name="Schein J.E."/>
            <person name="Sohrmann M."/>
            <person name="Spieth J."/>
            <person name="Stajich J.E."/>
            <person name="Wei C."/>
            <person name="Willey D."/>
            <person name="Wilson R.K."/>
            <person name="Durbin R."/>
            <person name="Waterston R.H."/>
        </authorList>
    </citation>
    <scope>NUCLEOTIDE SEQUENCE [LARGE SCALE GENOMIC DNA]</scope>
    <source>
        <strain evidence="1 2">AF16</strain>
    </source>
</reference>
<keyword evidence="2" id="KW-1185">Reference proteome</keyword>
<accession>B6IFG4</accession>
<dbReference type="Proteomes" id="UP000008549">
    <property type="component" value="Unassembled WGS sequence"/>
</dbReference>
<dbReference type="RefSeq" id="XP_045098215.1">
    <property type="nucleotide sequence ID" value="XM_045238576.1"/>
</dbReference>
<evidence type="ECO:0000313" key="1">
    <source>
        <dbReference type="EMBL" id="CAR98644.1"/>
    </source>
</evidence>
<dbReference type="EMBL" id="HE600923">
    <property type="protein sequence ID" value="CAR98644.1"/>
    <property type="molecule type" value="Genomic_DNA"/>
</dbReference>
<protein>
    <submittedName>
        <fullName evidence="1">Protein CBG27312</fullName>
    </submittedName>
</protein>
<organism evidence="1 2">
    <name type="scientific">Caenorhabditis briggsae</name>
    <dbReference type="NCBI Taxonomy" id="6238"/>
    <lineage>
        <taxon>Eukaryota</taxon>
        <taxon>Metazoa</taxon>
        <taxon>Ecdysozoa</taxon>
        <taxon>Nematoda</taxon>
        <taxon>Chromadorea</taxon>
        <taxon>Rhabditida</taxon>
        <taxon>Rhabditina</taxon>
        <taxon>Rhabditomorpha</taxon>
        <taxon>Rhabditoidea</taxon>
        <taxon>Rhabditidae</taxon>
        <taxon>Peloderinae</taxon>
        <taxon>Caenorhabditis</taxon>
    </lineage>
</organism>
<dbReference type="InParanoid" id="B6IFG4"/>
<proteinExistence type="predicted"/>
<name>B6IFG4_CAEBR</name>
<dbReference type="PANTHER" id="PTHR31751">
    <property type="entry name" value="SI:CH211-108C17.2-RELATED-RELATED"/>
    <property type="match status" value="1"/>
</dbReference>
<dbReference type="AlphaFoldDB" id="B6IFG4"/>
<dbReference type="HOGENOM" id="CLU_2225551_0_0_1"/>
<dbReference type="KEGG" id="cbr:CBG_27312"/>